<name>A0A506Y4U6_9MICO</name>
<dbReference type="PROSITE" id="PS51841">
    <property type="entry name" value="LTD"/>
    <property type="match status" value="1"/>
</dbReference>
<evidence type="ECO:0000313" key="6">
    <source>
        <dbReference type="EMBL" id="TPW77616.1"/>
    </source>
</evidence>
<dbReference type="InterPro" id="IPR006311">
    <property type="entry name" value="TAT_signal"/>
</dbReference>
<feature type="compositionally biased region" description="Low complexity" evidence="2">
    <location>
        <begin position="194"/>
        <end position="224"/>
    </location>
</feature>
<keyword evidence="6" id="KW-0540">Nuclease</keyword>
<feature type="region of interest" description="Disordered" evidence="2">
    <location>
        <begin position="1623"/>
        <end position="1647"/>
    </location>
</feature>
<dbReference type="Gene3D" id="3.60.10.10">
    <property type="entry name" value="Endonuclease/exonuclease/phosphatase"/>
    <property type="match status" value="1"/>
</dbReference>
<dbReference type="Gene3D" id="3.60.21.10">
    <property type="match status" value="1"/>
</dbReference>
<organism evidence="6 7">
    <name type="scientific">Schumannella soli</name>
    <dbReference type="NCBI Taxonomy" id="2590779"/>
    <lineage>
        <taxon>Bacteria</taxon>
        <taxon>Bacillati</taxon>
        <taxon>Actinomycetota</taxon>
        <taxon>Actinomycetes</taxon>
        <taxon>Micrococcales</taxon>
        <taxon>Microbacteriaceae</taxon>
        <taxon>Schumannella</taxon>
    </lineage>
</organism>
<dbReference type="SUPFAM" id="SSF55816">
    <property type="entry name" value="5'-nucleotidase (syn. UDP-sugar hydrolase), C-terminal domain"/>
    <property type="match status" value="1"/>
</dbReference>
<dbReference type="InterPro" id="IPR004843">
    <property type="entry name" value="Calcineurin-like_PHP"/>
</dbReference>
<proteinExistence type="predicted"/>
<dbReference type="EMBL" id="VHQG01000001">
    <property type="protein sequence ID" value="TPW77616.1"/>
    <property type="molecule type" value="Genomic_DNA"/>
</dbReference>
<feature type="compositionally biased region" description="Pro residues" evidence="2">
    <location>
        <begin position="225"/>
        <end position="241"/>
    </location>
</feature>
<keyword evidence="6" id="KW-0378">Hydrolase</keyword>
<dbReference type="PROSITE" id="PS51318">
    <property type="entry name" value="TAT"/>
    <property type="match status" value="1"/>
</dbReference>
<feature type="region of interest" description="Disordered" evidence="2">
    <location>
        <begin position="180"/>
        <end position="246"/>
    </location>
</feature>
<dbReference type="NCBIfam" id="NF033681">
    <property type="entry name" value="ExeM_NucH_DNase"/>
    <property type="match status" value="1"/>
</dbReference>
<dbReference type="RefSeq" id="WP_141162144.1">
    <property type="nucleotide sequence ID" value="NZ_VHQG01000001.1"/>
</dbReference>
<evidence type="ECO:0000313" key="7">
    <source>
        <dbReference type="Proteomes" id="UP000316252"/>
    </source>
</evidence>
<dbReference type="Gene3D" id="3.90.780.10">
    <property type="entry name" value="5'-Nucleotidase, C-terminal domain"/>
    <property type="match status" value="1"/>
</dbReference>
<dbReference type="CDD" id="cd04486">
    <property type="entry name" value="YhcR_OBF_like"/>
    <property type="match status" value="1"/>
</dbReference>
<dbReference type="GO" id="GO:0009166">
    <property type="term" value="P:nucleotide catabolic process"/>
    <property type="evidence" value="ECO:0007669"/>
    <property type="project" value="InterPro"/>
</dbReference>
<dbReference type="InterPro" id="IPR006179">
    <property type="entry name" value="5_nucleotidase/apyrase"/>
</dbReference>
<dbReference type="GO" id="GO:0016787">
    <property type="term" value="F:hydrolase activity"/>
    <property type="evidence" value="ECO:0007669"/>
    <property type="project" value="InterPro"/>
</dbReference>
<evidence type="ECO:0000256" key="4">
    <source>
        <dbReference type="SAM" id="SignalP"/>
    </source>
</evidence>
<evidence type="ECO:0000256" key="3">
    <source>
        <dbReference type="SAM" id="Phobius"/>
    </source>
</evidence>
<comment type="caution">
    <text evidence="6">The sequence shown here is derived from an EMBL/GenBank/DDBJ whole genome shotgun (WGS) entry which is preliminary data.</text>
</comment>
<evidence type="ECO:0000259" key="5">
    <source>
        <dbReference type="PROSITE" id="PS51841"/>
    </source>
</evidence>
<dbReference type="Proteomes" id="UP000316252">
    <property type="component" value="Unassembled WGS sequence"/>
</dbReference>
<dbReference type="Pfam" id="PF03372">
    <property type="entry name" value="Exo_endo_phos"/>
    <property type="match status" value="1"/>
</dbReference>
<feature type="transmembrane region" description="Helical" evidence="3">
    <location>
        <begin position="1657"/>
        <end position="1677"/>
    </location>
</feature>
<dbReference type="InterPro" id="IPR047971">
    <property type="entry name" value="ExeM-like"/>
</dbReference>
<dbReference type="PRINTS" id="PR01607">
    <property type="entry name" value="APYRASEFAMLY"/>
</dbReference>
<feature type="compositionally biased region" description="Gly residues" evidence="2">
    <location>
        <begin position="1626"/>
        <end position="1637"/>
    </location>
</feature>
<dbReference type="OrthoDB" id="1016457at2"/>
<dbReference type="InterPro" id="IPR036691">
    <property type="entry name" value="Endo/exonu/phosph_ase_sf"/>
</dbReference>
<evidence type="ECO:0000256" key="2">
    <source>
        <dbReference type="SAM" id="MobiDB-lite"/>
    </source>
</evidence>
<feature type="signal peptide" evidence="4">
    <location>
        <begin position="1"/>
        <end position="34"/>
    </location>
</feature>
<keyword evidence="3" id="KW-0812">Transmembrane</keyword>
<dbReference type="PANTHER" id="PTHR42834">
    <property type="entry name" value="ENDONUCLEASE/EXONUCLEASE/PHOSPHATASE FAMILY PROTEIN (AFU_ORTHOLOGUE AFUA_3G09210)"/>
    <property type="match status" value="1"/>
</dbReference>
<feature type="chain" id="PRO_5021428535" evidence="4">
    <location>
        <begin position="35"/>
        <end position="1686"/>
    </location>
</feature>
<reference evidence="6 7" key="1">
    <citation type="submission" date="2019-06" db="EMBL/GenBank/DDBJ databases">
        <authorList>
            <person name="Li F."/>
        </authorList>
    </citation>
    <scope>NUCLEOTIDE SEQUENCE [LARGE SCALE GENOMIC DNA]</scope>
    <source>
        <strain evidence="6 7">10F1D-1</strain>
    </source>
</reference>
<accession>A0A506Y4U6</accession>
<dbReference type="InterPro" id="IPR036907">
    <property type="entry name" value="5'-Nucleotdase_C_sf"/>
</dbReference>
<dbReference type="InterPro" id="IPR001322">
    <property type="entry name" value="Lamin_tail_dom"/>
</dbReference>
<protein>
    <submittedName>
        <fullName evidence="6">ExeM/NucH family extracellular endonuclease</fullName>
    </submittedName>
</protein>
<dbReference type="GO" id="GO:0004519">
    <property type="term" value="F:endonuclease activity"/>
    <property type="evidence" value="ECO:0007669"/>
    <property type="project" value="UniProtKB-KW"/>
</dbReference>
<evidence type="ECO:0000256" key="1">
    <source>
        <dbReference type="ARBA" id="ARBA00022729"/>
    </source>
</evidence>
<keyword evidence="7" id="KW-1185">Reference proteome</keyword>
<dbReference type="InterPro" id="IPR008334">
    <property type="entry name" value="5'-Nucleotdase_C"/>
</dbReference>
<dbReference type="Pfam" id="PF00149">
    <property type="entry name" value="Metallophos"/>
    <property type="match status" value="1"/>
</dbReference>
<dbReference type="InterPro" id="IPR005135">
    <property type="entry name" value="Endo/exonuclease/phosphatase"/>
</dbReference>
<keyword evidence="3" id="KW-0472">Membrane</keyword>
<feature type="compositionally biased region" description="Low complexity" evidence="2">
    <location>
        <begin position="1638"/>
        <end position="1647"/>
    </location>
</feature>
<dbReference type="PANTHER" id="PTHR42834:SF1">
    <property type="entry name" value="ENDONUCLEASE_EXONUCLEASE_PHOSPHATASE FAMILY PROTEIN (AFU_ORTHOLOGUE AFUA_3G09210)"/>
    <property type="match status" value="1"/>
</dbReference>
<dbReference type="SUPFAM" id="SSF56300">
    <property type="entry name" value="Metallo-dependent phosphatases"/>
    <property type="match status" value="1"/>
</dbReference>
<sequence length="1686" mass="172708">MPSSRAGVLRGAVAAALGAALVASAALTASPALASTDGTGVVINEAYLKGGSANAPFNKKFVELYNGGSTPVDLSTWSIQYRKADGTGAATSAINLTGTIGAKDYYLVQFNGNAATGAALPGFDQDGGAFQPSGTNGTLWLAKTTAKVDPGTGAVAGNDQIADLLGYGTSATFEGAGAATTANSNSTQDAMTRNAAHADSDSNSADFTAQATPTPQTSGGTTTPPTDPTDPPTDPTDPPTDPGTITAIKDIQGTTDSSPLVGQTVTTQGVVTATYSTGGFNGYTIQTEGTGGAIDFATHTASDALYVYSASTVGSVKIGDLVQVTGAISEFKGSTDSRSLTEITVSSAAGLKNFGTATAPVTPATVGFPATDAQRESLESMLVLPQGDFTVSNTYSTNQYAEIGLASGTTPLITPTEIARPGTAEYTAAVADNAKRGVILDDGASINFLASGNGGNKDIPLPYLTKDNHISVGAAATFTSPVIFDWRNNTWKFQPTTQLTAAGTAPATFSNVLTAAPKTLNGDVRISSFNVLNYFPTTGDSVAGCTSAYTDRAGNKVTVNSCGDAGPRGAWDAANLKRQQDKIVTAINKLTADVVSLEEIENSVKFGKDRDFALKTLTDALNAAAGTDEWAYVPSPAADKLPLLGSQDVIRTAFIYKKAVVETVGDSVVLTDSAAFTNARQPLAQGFKVKGASDATAFLAIVNHFKSKGSGSGADADQNDGQGASNASRVAQAKALLQFASDRQSATSIKRVFLLGDFNAYGKEDPIQAIVDGGYTDLGPLSGKYSYSFSGQSGSLDHILTNAAGKASVTGTDIWNINSGQSIAYEYSRYNYNATNFYTADQYRASDHDPVIVGLSLKAQPISLNLLNINDFHGRVGTLNADGTATGNAVKFAGTIEKLRAEAGESNTLFLSDGDNIGASEFASSTERDQPTIDILNALDLKASAVGNHEFDGGFSDLTDRVIGKTAKNAKWDYLGANVYKEGTETPVLPEYSIQTINGLKVGIIGAVTEETKSLVSPAGIQGLTFGDPVAAVNRVAAKLTDGDQSNGEADILIAEYHEGAGAGTPEKATLEQEVAAGGAFATIVKDTSAKVGVIFTGHTHKQYAWDGPIPGDSVNTRPIIQTGNYGENIGQVKLTIDPDTKKITGYTGANVARIAAVKQGTETDAQAAARVDNELAATYPRVAAVKKIVDAALANAITKGSVKVGSASADVTTAFAGGNRDDRASESALGNLVADSLVASLKSADRGGATIGVVNPGGLRADLAKGDISFAQANAVLPFLNNLNTVTLTGAQFKEILEQQWQTNADGSIPSRPFLKLGLSKNVAYTYDPTAALNSHITSVTVDGKPLDPAASYTIGTFSFLATGGDNFRSFTKGTVRDSGLIDRDAWIEYLTANQPVSPDFARRSAAVTGAPKDTLDRGAQFTLNIGGLDTTARQGLDNTSKGAPLITELTATWPGSAAAPQNIPVTGGAATAMITVPADAVGATNVVLTAKETGAKILVPVTVKGVVVVPPTEPTTPPVGADDSKLTIDLQGKITIDITSAKPGSTIKINVGIEFAGTWVSAWLHSTPVALGGWQQVASDGTISVTIPADAPAGEHRIAVQDADGDVIGWSAFTVLAANPGTNPGTGAGNGGTGSGSSNPSASGSSDLAATGIDATAGMIGALALLLAGAALVVIRRRRAAVER</sequence>
<feature type="domain" description="LTD" evidence="5">
    <location>
        <begin position="28"/>
        <end position="169"/>
    </location>
</feature>
<dbReference type="SUPFAM" id="SSF56219">
    <property type="entry name" value="DNase I-like"/>
    <property type="match status" value="1"/>
</dbReference>
<dbReference type="Pfam" id="PF00932">
    <property type="entry name" value="LTD"/>
    <property type="match status" value="1"/>
</dbReference>
<keyword evidence="6" id="KW-0255">Endonuclease</keyword>
<dbReference type="SUPFAM" id="SSF74853">
    <property type="entry name" value="Lamin A/C globular tail domain"/>
    <property type="match status" value="1"/>
</dbReference>
<gene>
    <name evidence="6" type="ORF">FJ657_02825</name>
</gene>
<dbReference type="InterPro" id="IPR029052">
    <property type="entry name" value="Metallo-depent_PP-like"/>
</dbReference>
<dbReference type="InterPro" id="IPR036415">
    <property type="entry name" value="Lamin_tail_dom_sf"/>
</dbReference>
<dbReference type="CDD" id="cd10283">
    <property type="entry name" value="MnuA_DNase1-like"/>
    <property type="match status" value="1"/>
</dbReference>
<dbReference type="Pfam" id="PF02872">
    <property type="entry name" value="5_nucleotid_C"/>
    <property type="match status" value="1"/>
</dbReference>
<keyword evidence="1 4" id="KW-0732">Signal</keyword>
<keyword evidence="3" id="KW-1133">Transmembrane helix</keyword>